<dbReference type="SUPFAM" id="SSF51905">
    <property type="entry name" value="FAD/NAD(P)-binding domain"/>
    <property type="match status" value="1"/>
</dbReference>
<protein>
    <submittedName>
        <fullName evidence="2">FAD/NAD(P)-binding domain-containing protein</fullName>
    </submittedName>
</protein>
<sequence length="474" mass="53317">MEEKPKPTTVAIVGSGMAGLVTAYLLHRDPRRRYEVTVFESGKSLSLDSASVSLPNASRTSTDRVDLPMRAFAGGYYNNLKAMYDYLDVQYHSQSFLFEFARRKSVKGCDPGSYERGYSPYFVHASNMHQMPPLRPATMGRIAYLTEVVYVLACYMWFSFCSFFVAPRATRGGVSETLEEYIRRIWLPEYFATFYLLPLLSSVTTCPHRTLLAFPAVDLTEYKRRTHGAPHYTVSNGVHTVQEKLVNGIRYELSAVVQSVEAESDGVKIRWQSTKDNYDPTVQELHFNRVILAVSPDIVGQIFSPIRRHMSRIPTTTVESIVHTDKTTISTTQPQSRDRSSQLICLRTSTSSPNLTESIHVQPCGAVVTTCPFAPINPSQIIQSSKFTRVLRTPESQAIVNGIFSSDTPQHQHQHSVLGSEEKALPVWRNGDGNVWLVGGWCWDGMVLLEGCVVSAVRIARAFGVEVPWWEEKR</sequence>
<organism evidence="2 3">
    <name type="scientific">Delitschia confertaspora ATCC 74209</name>
    <dbReference type="NCBI Taxonomy" id="1513339"/>
    <lineage>
        <taxon>Eukaryota</taxon>
        <taxon>Fungi</taxon>
        <taxon>Dikarya</taxon>
        <taxon>Ascomycota</taxon>
        <taxon>Pezizomycotina</taxon>
        <taxon>Dothideomycetes</taxon>
        <taxon>Pleosporomycetidae</taxon>
        <taxon>Pleosporales</taxon>
        <taxon>Delitschiaceae</taxon>
        <taxon>Delitschia</taxon>
    </lineage>
</organism>
<keyword evidence="3" id="KW-1185">Reference proteome</keyword>
<keyword evidence="1" id="KW-0472">Membrane</keyword>
<gene>
    <name evidence="2" type="ORF">GQ43DRAFT_437834</name>
</gene>
<dbReference type="OrthoDB" id="5977668at2759"/>
<dbReference type="EMBL" id="ML993874">
    <property type="protein sequence ID" value="KAF2204513.1"/>
    <property type="molecule type" value="Genomic_DNA"/>
</dbReference>
<name>A0A9P4JRP9_9PLEO</name>
<dbReference type="PANTHER" id="PTHR42923">
    <property type="entry name" value="PROTOPORPHYRINOGEN OXIDASE"/>
    <property type="match status" value="1"/>
</dbReference>
<dbReference type="GO" id="GO:0016491">
    <property type="term" value="F:oxidoreductase activity"/>
    <property type="evidence" value="ECO:0007669"/>
    <property type="project" value="TreeGrafter"/>
</dbReference>
<dbReference type="InterPro" id="IPR036188">
    <property type="entry name" value="FAD/NAD-bd_sf"/>
</dbReference>
<dbReference type="AlphaFoldDB" id="A0A9P4JRP9"/>
<keyword evidence="1" id="KW-0812">Transmembrane</keyword>
<dbReference type="InterPro" id="IPR050464">
    <property type="entry name" value="Zeta_carotene_desat/Oxidored"/>
</dbReference>
<feature type="transmembrane region" description="Helical" evidence="1">
    <location>
        <begin position="142"/>
        <end position="166"/>
    </location>
</feature>
<accession>A0A9P4JRP9</accession>
<dbReference type="PANTHER" id="PTHR42923:SF42">
    <property type="entry name" value="AMINE OXIDASE DOMAIN-CONTAINING PROTEIN"/>
    <property type="match status" value="1"/>
</dbReference>
<dbReference type="Gene3D" id="3.50.50.60">
    <property type="entry name" value="FAD/NAD(P)-binding domain"/>
    <property type="match status" value="1"/>
</dbReference>
<comment type="caution">
    <text evidence="2">The sequence shown here is derived from an EMBL/GenBank/DDBJ whole genome shotgun (WGS) entry which is preliminary data.</text>
</comment>
<reference evidence="2" key="1">
    <citation type="journal article" date="2020" name="Stud. Mycol.">
        <title>101 Dothideomycetes genomes: a test case for predicting lifestyles and emergence of pathogens.</title>
        <authorList>
            <person name="Haridas S."/>
            <person name="Albert R."/>
            <person name="Binder M."/>
            <person name="Bloem J."/>
            <person name="Labutti K."/>
            <person name="Salamov A."/>
            <person name="Andreopoulos B."/>
            <person name="Baker S."/>
            <person name="Barry K."/>
            <person name="Bills G."/>
            <person name="Bluhm B."/>
            <person name="Cannon C."/>
            <person name="Castanera R."/>
            <person name="Culley D."/>
            <person name="Daum C."/>
            <person name="Ezra D."/>
            <person name="Gonzalez J."/>
            <person name="Henrissat B."/>
            <person name="Kuo A."/>
            <person name="Liang C."/>
            <person name="Lipzen A."/>
            <person name="Lutzoni F."/>
            <person name="Magnuson J."/>
            <person name="Mondo S."/>
            <person name="Nolan M."/>
            <person name="Ohm R."/>
            <person name="Pangilinan J."/>
            <person name="Park H.-J."/>
            <person name="Ramirez L."/>
            <person name="Alfaro M."/>
            <person name="Sun H."/>
            <person name="Tritt A."/>
            <person name="Yoshinaga Y."/>
            <person name="Zwiers L.-H."/>
            <person name="Turgeon B."/>
            <person name="Goodwin S."/>
            <person name="Spatafora J."/>
            <person name="Crous P."/>
            <person name="Grigoriev I."/>
        </authorList>
    </citation>
    <scope>NUCLEOTIDE SEQUENCE</scope>
    <source>
        <strain evidence="2">ATCC 74209</strain>
    </source>
</reference>
<feature type="transmembrane region" description="Helical" evidence="1">
    <location>
        <begin position="6"/>
        <end position="26"/>
    </location>
</feature>
<evidence type="ECO:0000256" key="1">
    <source>
        <dbReference type="SAM" id="Phobius"/>
    </source>
</evidence>
<evidence type="ECO:0000313" key="2">
    <source>
        <dbReference type="EMBL" id="KAF2204513.1"/>
    </source>
</evidence>
<evidence type="ECO:0000313" key="3">
    <source>
        <dbReference type="Proteomes" id="UP000799536"/>
    </source>
</evidence>
<dbReference type="Proteomes" id="UP000799536">
    <property type="component" value="Unassembled WGS sequence"/>
</dbReference>
<keyword evidence="1" id="KW-1133">Transmembrane helix</keyword>
<dbReference type="Pfam" id="PF13450">
    <property type="entry name" value="NAD_binding_8"/>
    <property type="match status" value="1"/>
</dbReference>
<proteinExistence type="predicted"/>